<comment type="caution">
    <text evidence="1">The sequence shown here is derived from an EMBL/GenBank/DDBJ whole genome shotgun (WGS) entry which is preliminary data.</text>
</comment>
<name>A0ABT3DD22_9BACI</name>
<sequence length="246" mass="26354">MSDFVAPNGNDDPFNYFDRTIAHEMVHAVFARTLNMDQDINDDGTAGDRAIPKWFNEGSAEYIKGGADRLFGEVRSILSKNNTATVDSAIQDVLNAVGDGQSWGDTSLNYAAGYAAVRYLEANINAKSGGSIADFSGFLAALNNGGLKDKTVDDIFQTLPASSGWGSLSDFIADFKTNAHAFVKNIYTTYDSAFTSNGGDATSIDVGAALGGNAETVVDDTLLLQQMILCKLGLKYSLVQRKMTLR</sequence>
<dbReference type="EMBL" id="JAOYEY010000018">
    <property type="protein sequence ID" value="MCV9884466.1"/>
    <property type="molecule type" value="Genomic_DNA"/>
</dbReference>
<accession>A0ABT3DD22</accession>
<evidence type="ECO:0000313" key="2">
    <source>
        <dbReference type="Proteomes" id="UP001526147"/>
    </source>
</evidence>
<reference evidence="1 2" key="1">
    <citation type="submission" date="2022-10" db="EMBL/GenBank/DDBJ databases">
        <title>Draft genome assembly of moderately radiation resistant bacterium Metabacillus halosaccharovorans.</title>
        <authorList>
            <person name="Pal S."/>
            <person name="Gopinathan A."/>
        </authorList>
    </citation>
    <scope>NUCLEOTIDE SEQUENCE [LARGE SCALE GENOMIC DNA]</scope>
    <source>
        <strain evidence="1 2">VITHBRA001</strain>
    </source>
</reference>
<protein>
    <submittedName>
        <fullName evidence="1">Uncharacterized protein</fullName>
    </submittedName>
</protein>
<dbReference type="Gene3D" id="1.10.390.20">
    <property type="match status" value="1"/>
</dbReference>
<organism evidence="1 2">
    <name type="scientific">Metabacillus halosaccharovorans</name>
    <dbReference type="NCBI Taxonomy" id="930124"/>
    <lineage>
        <taxon>Bacteria</taxon>
        <taxon>Bacillati</taxon>
        <taxon>Bacillota</taxon>
        <taxon>Bacilli</taxon>
        <taxon>Bacillales</taxon>
        <taxon>Bacillaceae</taxon>
        <taxon>Metabacillus</taxon>
    </lineage>
</organism>
<gene>
    <name evidence="1" type="ORF">OIH86_02230</name>
</gene>
<evidence type="ECO:0000313" key="1">
    <source>
        <dbReference type="EMBL" id="MCV9884466.1"/>
    </source>
</evidence>
<dbReference type="RefSeq" id="WP_264141421.1">
    <property type="nucleotide sequence ID" value="NZ_JAOYEY010000018.1"/>
</dbReference>
<dbReference type="Proteomes" id="UP001526147">
    <property type="component" value="Unassembled WGS sequence"/>
</dbReference>
<proteinExistence type="predicted"/>
<keyword evidence="2" id="KW-1185">Reference proteome</keyword>